<evidence type="ECO:0000256" key="1">
    <source>
        <dbReference type="ARBA" id="ARBA00022723"/>
    </source>
</evidence>
<dbReference type="GO" id="GO:0008270">
    <property type="term" value="F:zinc ion binding"/>
    <property type="evidence" value="ECO:0007669"/>
    <property type="project" value="UniProtKB-KW"/>
</dbReference>
<evidence type="ECO:0000313" key="7">
    <source>
        <dbReference type="EMBL" id="KAJ7718443.1"/>
    </source>
</evidence>
<dbReference type="EMBL" id="JARKIB010000265">
    <property type="protein sequence ID" value="KAJ7718443.1"/>
    <property type="molecule type" value="Genomic_DNA"/>
</dbReference>
<evidence type="ECO:0000259" key="6">
    <source>
        <dbReference type="PROSITE" id="PS50865"/>
    </source>
</evidence>
<proteinExistence type="predicted"/>
<evidence type="ECO:0000256" key="3">
    <source>
        <dbReference type="ARBA" id="ARBA00022833"/>
    </source>
</evidence>
<keyword evidence="3" id="KW-0862">Zinc</keyword>
<feature type="transmembrane region" description="Helical" evidence="5">
    <location>
        <begin position="283"/>
        <end position="304"/>
    </location>
</feature>
<keyword evidence="8" id="KW-1185">Reference proteome</keyword>
<dbReference type="SUPFAM" id="SSF144232">
    <property type="entry name" value="HIT/MYND zinc finger-like"/>
    <property type="match status" value="1"/>
</dbReference>
<name>A0AAD7HDT5_9AGAR</name>
<evidence type="ECO:0000313" key="8">
    <source>
        <dbReference type="Proteomes" id="UP001215598"/>
    </source>
</evidence>
<dbReference type="PROSITE" id="PS50865">
    <property type="entry name" value="ZF_MYND_2"/>
    <property type="match status" value="1"/>
</dbReference>
<evidence type="ECO:0000256" key="2">
    <source>
        <dbReference type="ARBA" id="ARBA00022771"/>
    </source>
</evidence>
<keyword evidence="5" id="KW-0472">Membrane</keyword>
<dbReference type="InterPro" id="IPR002893">
    <property type="entry name" value="Znf_MYND"/>
</dbReference>
<keyword evidence="2 4" id="KW-0863">Zinc-finger</keyword>
<evidence type="ECO:0000256" key="4">
    <source>
        <dbReference type="PROSITE-ProRule" id="PRU00134"/>
    </source>
</evidence>
<dbReference type="Gene3D" id="6.10.140.2220">
    <property type="match status" value="1"/>
</dbReference>
<keyword evidence="1" id="KW-0479">Metal-binding</keyword>
<reference evidence="7" key="1">
    <citation type="submission" date="2023-03" db="EMBL/GenBank/DDBJ databases">
        <title>Massive genome expansion in bonnet fungi (Mycena s.s.) driven by repeated elements and novel gene families across ecological guilds.</title>
        <authorList>
            <consortium name="Lawrence Berkeley National Laboratory"/>
            <person name="Harder C.B."/>
            <person name="Miyauchi S."/>
            <person name="Viragh M."/>
            <person name="Kuo A."/>
            <person name="Thoen E."/>
            <person name="Andreopoulos B."/>
            <person name="Lu D."/>
            <person name="Skrede I."/>
            <person name="Drula E."/>
            <person name="Henrissat B."/>
            <person name="Morin E."/>
            <person name="Kohler A."/>
            <person name="Barry K."/>
            <person name="LaButti K."/>
            <person name="Morin E."/>
            <person name="Salamov A."/>
            <person name="Lipzen A."/>
            <person name="Mereny Z."/>
            <person name="Hegedus B."/>
            <person name="Baldrian P."/>
            <person name="Stursova M."/>
            <person name="Weitz H."/>
            <person name="Taylor A."/>
            <person name="Grigoriev I.V."/>
            <person name="Nagy L.G."/>
            <person name="Martin F."/>
            <person name="Kauserud H."/>
        </authorList>
    </citation>
    <scope>NUCLEOTIDE SEQUENCE</scope>
    <source>
        <strain evidence="7">CBHHK182m</strain>
    </source>
</reference>
<keyword evidence="5" id="KW-0812">Transmembrane</keyword>
<evidence type="ECO:0000256" key="5">
    <source>
        <dbReference type="SAM" id="Phobius"/>
    </source>
</evidence>
<sequence>MHYLLRPHTLSTVPPMKPLAIAAADGSCKAWFKIFPYLKDHPGPATHRFLPVIFASLDPARIPDMTGVESLELSPAAEAVIMGFNAVHSLGMFVDIPLPVYHELWPRLWKWVQFLEVHQHYWHDDGEEAQFMMNLFSSLFPVLLHESLALMVHATPGVHAFVARFWMLLPVLHTGDHALRMCHLLSCCSLEDSCVAQLTEGCEDNPNILASLLVTHFDAVITRCQSYQPQHPPMSLVCIADALSQLAWNMEHHGLGFMLLSAGLVPVYAAAIAPFASTRNLRLGVLAWSFANGVVSLISSAPGFPHLPRALKAGLLQSLVTYTENPPPMEQSPGPFALDRFLEGLLPSSMVYYPVVRTLASALPKLLEMTRNPAFRASPVIYAWTDFIKLAHARLRHFEYFQSPEYIHKRACDNLECSVIWPAGEFKRCSGCRRQCYCSRACQVVDWRRHGHRESCTRRALPNDANLSKRDEAFLRSILLRDYQEKKVEVLHAQLEYMFENDGATNFCTEFYYPAGECQISVEAVTPSMGYTQRQLDAAASPHAKLGLHQVVINTGHNGGTEVTFPWVLRSESSVLLDGLCRIWASLDWTEDAAKIEEELKLLCEMEVVETHS</sequence>
<feature type="domain" description="MYND-type" evidence="6">
    <location>
        <begin position="409"/>
        <end position="456"/>
    </location>
</feature>
<dbReference type="AlphaFoldDB" id="A0AAD7HDT5"/>
<accession>A0AAD7HDT5</accession>
<dbReference type="Pfam" id="PF01753">
    <property type="entry name" value="zf-MYND"/>
    <property type="match status" value="1"/>
</dbReference>
<feature type="transmembrane region" description="Helical" evidence="5">
    <location>
        <begin position="255"/>
        <end position="276"/>
    </location>
</feature>
<dbReference type="Proteomes" id="UP001215598">
    <property type="component" value="Unassembled WGS sequence"/>
</dbReference>
<gene>
    <name evidence="7" type="ORF">B0H16DRAFT_1700677</name>
</gene>
<organism evidence="7 8">
    <name type="scientific">Mycena metata</name>
    <dbReference type="NCBI Taxonomy" id="1033252"/>
    <lineage>
        <taxon>Eukaryota</taxon>
        <taxon>Fungi</taxon>
        <taxon>Dikarya</taxon>
        <taxon>Basidiomycota</taxon>
        <taxon>Agaricomycotina</taxon>
        <taxon>Agaricomycetes</taxon>
        <taxon>Agaricomycetidae</taxon>
        <taxon>Agaricales</taxon>
        <taxon>Marasmiineae</taxon>
        <taxon>Mycenaceae</taxon>
        <taxon>Mycena</taxon>
    </lineage>
</organism>
<comment type="caution">
    <text evidence="7">The sequence shown here is derived from an EMBL/GenBank/DDBJ whole genome shotgun (WGS) entry which is preliminary data.</text>
</comment>
<keyword evidence="5" id="KW-1133">Transmembrane helix</keyword>
<protein>
    <recommendedName>
        <fullName evidence="6">MYND-type domain-containing protein</fullName>
    </recommendedName>
</protein>